<gene>
    <name evidence="3" type="ORF">CSW57_02795</name>
</gene>
<proteinExistence type="predicted"/>
<feature type="region of interest" description="Disordered" evidence="1">
    <location>
        <begin position="19"/>
        <end position="81"/>
    </location>
</feature>
<evidence type="ECO:0000256" key="1">
    <source>
        <dbReference type="SAM" id="MobiDB-lite"/>
    </source>
</evidence>
<evidence type="ECO:0000256" key="2">
    <source>
        <dbReference type="SAM" id="SignalP"/>
    </source>
</evidence>
<feature type="signal peptide" evidence="2">
    <location>
        <begin position="1"/>
        <end position="20"/>
    </location>
</feature>
<dbReference type="RefSeq" id="WP_099381346.1">
    <property type="nucleotide sequence ID" value="NZ_PEBD01000004.1"/>
</dbReference>
<sequence length="822" mass="86175">MLLVSAVTVATLLGSGVAGAEEPTFPFDLPGAGSSDSGSTDSGSTDPENPTPDPNTPGSTGPGGLQLLSPNAGEPVLGVPIETLSDNPSASIIVGGEGMPFAADRQNLLIAVLDARTRARLESGTAPNFVGGVRQLAAIADSYRNRNDTIIIVSGHRGITNASREPAVGDLLRALGASPISGNDLNRMEAGAPFSIIGKTGAPEGTAYTRVGVDVGDRAGANITGLLRWSAAGQRYDFTPPAPLPFTTGQEATGGPTVTMTIGGASYPSTPSGSDGFVIRGFDSQTLEPAYSATVVTNNDAGNRDLSARLVAAANEVDAGGRPLLVVIQSFGRPKPTGAWHDGADAIVRLGGSRLSFLSLNGTSDYTLVGGTAAGSSVVERGAILGKPGPAMGLIARSHDSSFLPLQSGPLGGVDLRQNAIMYQPSYQGGSDRAPNFPPINAAAEAYIGSKANVPGCTSPTAATCNVREKYRTNYNAAWTSIKQDLATSVTMPTDGASYPFTAAEFNAALTQLRTEVTSFVAVKTYYDNSQKSMGLVGTDAKLSVTQIGDAIVREVSPPAGSTTFADGVQLTNVMMNVVGLVIPELKTVWGPISTLLGLTAYTSAASDRNAMSLANKTRVRVDQLSRQVNDSLTASTYAFTTVALIMASDYGKLQAANAEISAEHWVAPTEPGQLLNDLKTGLRTWFTTTLVPITYPWLIRGTPPPLGPGDVNGLSCGEPAGFGRLIQRHPWTRMPRNAQMRATWSFDGNGPMLWNMFFTRERPEVDNDDQYKDIITPGIANMMFGNGADQLNINLYDFMSPRHFGPIMHQANDAALFCDLY</sequence>
<dbReference type="AlphaFoldDB" id="A0A2G3PT07"/>
<evidence type="ECO:0000313" key="4">
    <source>
        <dbReference type="Proteomes" id="UP000225108"/>
    </source>
</evidence>
<keyword evidence="2" id="KW-0732">Signal</keyword>
<feature type="compositionally biased region" description="Low complexity" evidence="1">
    <location>
        <begin position="33"/>
        <end position="48"/>
    </location>
</feature>
<accession>A0A2G3PT07</accession>
<organism evidence="3 4">
    <name type="scientific">Williamsia marianensis</name>
    <dbReference type="NCBI Taxonomy" id="85044"/>
    <lineage>
        <taxon>Bacteria</taxon>
        <taxon>Bacillati</taxon>
        <taxon>Actinomycetota</taxon>
        <taxon>Actinomycetes</taxon>
        <taxon>Mycobacteriales</taxon>
        <taxon>Nocardiaceae</taxon>
        <taxon>Williamsia</taxon>
    </lineage>
</organism>
<evidence type="ECO:0000313" key="3">
    <source>
        <dbReference type="EMBL" id="PHV68192.1"/>
    </source>
</evidence>
<feature type="chain" id="PRO_5013834753" evidence="2">
    <location>
        <begin position="21"/>
        <end position="822"/>
    </location>
</feature>
<name>A0A2G3PT07_WILMA</name>
<dbReference type="EMBL" id="PEBD01000004">
    <property type="protein sequence ID" value="PHV68192.1"/>
    <property type="molecule type" value="Genomic_DNA"/>
</dbReference>
<protein>
    <submittedName>
        <fullName evidence="3">Uncharacterized protein</fullName>
    </submittedName>
</protein>
<dbReference type="Proteomes" id="UP000225108">
    <property type="component" value="Unassembled WGS sequence"/>
</dbReference>
<reference evidence="3 4" key="1">
    <citation type="submission" date="2017-10" db="EMBL/GenBank/DDBJ databases">
        <title>The draft genome sequence of Williamsia sp. BULT 1.1 isolated from the semi-arid grassland soils from South Africa.</title>
        <authorList>
            <person name="Kabwe M.H."/>
            <person name="Govender N."/>
            <person name="Mutseka Lunga P."/>
            <person name="Vikram S."/>
            <person name="Makhalanyane T.P."/>
        </authorList>
    </citation>
    <scope>NUCLEOTIDE SEQUENCE [LARGE SCALE GENOMIC DNA]</scope>
    <source>
        <strain evidence="3 4">BULT 1.1</strain>
    </source>
</reference>
<comment type="caution">
    <text evidence="3">The sequence shown here is derived from an EMBL/GenBank/DDBJ whole genome shotgun (WGS) entry which is preliminary data.</text>
</comment>